<dbReference type="InterPro" id="IPR048993">
    <property type="entry name" value="SSRP1-like_PH1"/>
</dbReference>
<dbReference type="PANTHER" id="PTHR45849">
    <property type="entry name" value="FACT COMPLEX SUBUNIT SSRP1"/>
    <property type="match status" value="1"/>
</dbReference>
<dbReference type="Pfam" id="PF21103">
    <property type="entry name" value="PH1_SSRP1-like"/>
    <property type="match status" value="1"/>
</dbReference>
<dbReference type="SUPFAM" id="SSF50729">
    <property type="entry name" value="PH domain-like"/>
    <property type="match status" value="1"/>
</dbReference>
<dbReference type="InterPro" id="IPR050454">
    <property type="entry name" value="RTT106/SSRP1_HistChap/FACT"/>
</dbReference>
<dbReference type="GO" id="GO:0042393">
    <property type="term" value="F:histone binding"/>
    <property type="evidence" value="ECO:0007669"/>
    <property type="project" value="TreeGrafter"/>
</dbReference>
<dbReference type="GO" id="GO:0006260">
    <property type="term" value="P:DNA replication"/>
    <property type="evidence" value="ECO:0007669"/>
    <property type="project" value="UniProtKB-KW"/>
</dbReference>
<evidence type="ECO:0000313" key="15">
    <source>
        <dbReference type="Proteomes" id="UP000324585"/>
    </source>
</evidence>
<gene>
    <name evidence="14" type="ORF">FVE85_5437</name>
</gene>
<dbReference type="GO" id="GO:0005634">
    <property type="term" value="C:nucleus"/>
    <property type="evidence" value="ECO:0007669"/>
    <property type="project" value="UniProtKB-SubCell"/>
</dbReference>
<dbReference type="GO" id="GO:0031491">
    <property type="term" value="F:nucleosome binding"/>
    <property type="evidence" value="ECO:0007669"/>
    <property type="project" value="TreeGrafter"/>
</dbReference>
<evidence type="ECO:0000259" key="12">
    <source>
        <dbReference type="Pfam" id="PF08512"/>
    </source>
</evidence>
<proteinExistence type="inferred from homology"/>
<name>A0A5J4Z3Y0_PORPP</name>
<feature type="domain" description="Histone chaperone RTT106/FACT complex subunit SPT16-like middle" evidence="12">
    <location>
        <begin position="311"/>
        <end position="407"/>
    </location>
</feature>
<evidence type="ECO:0000259" key="13">
    <source>
        <dbReference type="Pfam" id="PF21103"/>
    </source>
</evidence>
<dbReference type="Gene3D" id="2.30.29.150">
    <property type="match status" value="1"/>
</dbReference>
<comment type="caution">
    <text evidence="14">The sequence shown here is derived from an EMBL/GenBank/DDBJ whole genome shotgun (WGS) entry which is preliminary data.</text>
</comment>
<keyword evidence="6 10" id="KW-0805">Transcription regulation</keyword>
<dbReference type="AlphaFoldDB" id="A0A5J4Z3Y0"/>
<evidence type="ECO:0000256" key="3">
    <source>
        <dbReference type="ARBA" id="ARBA00022454"/>
    </source>
</evidence>
<keyword evidence="7 10" id="KW-0804">Transcription</keyword>
<evidence type="ECO:0000256" key="5">
    <source>
        <dbReference type="ARBA" id="ARBA00022763"/>
    </source>
</evidence>
<dbReference type="InterPro" id="IPR011993">
    <property type="entry name" value="PH-like_dom_sf"/>
</dbReference>
<evidence type="ECO:0000256" key="7">
    <source>
        <dbReference type="ARBA" id="ARBA00023163"/>
    </source>
</evidence>
<evidence type="ECO:0000256" key="6">
    <source>
        <dbReference type="ARBA" id="ARBA00023015"/>
    </source>
</evidence>
<feature type="compositionally biased region" description="Basic and acidic residues" evidence="11">
    <location>
        <begin position="117"/>
        <end position="133"/>
    </location>
</feature>
<feature type="region of interest" description="Disordered" evidence="11">
    <location>
        <begin position="110"/>
        <end position="143"/>
    </location>
</feature>
<feature type="region of interest" description="Disordered" evidence="11">
    <location>
        <begin position="417"/>
        <end position="494"/>
    </location>
</feature>
<keyword evidence="4 10" id="KW-0235">DNA replication</keyword>
<organism evidence="14 15">
    <name type="scientific">Porphyridium purpureum</name>
    <name type="common">Red alga</name>
    <name type="synonym">Porphyridium cruentum</name>
    <dbReference type="NCBI Taxonomy" id="35688"/>
    <lineage>
        <taxon>Eukaryota</taxon>
        <taxon>Rhodophyta</taxon>
        <taxon>Bangiophyceae</taxon>
        <taxon>Porphyridiales</taxon>
        <taxon>Porphyridiaceae</taxon>
        <taxon>Porphyridium</taxon>
    </lineage>
</organism>
<feature type="domain" description="FACT complex subunit SSRP1-like first PH" evidence="13">
    <location>
        <begin position="164"/>
        <end position="292"/>
    </location>
</feature>
<dbReference type="OrthoDB" id="498543at2759"/>
<dbReference type="PRINTS" id="PR00887">
    <property type="entry name" value="SSRCOGNITION"/>
</dbReference>
<dbReference type="Pfam" id="PF08512">
    <property type="entry name" value="Rttp106-like_middle"/>
    <property type="match status" value="1"/>
</dbReference>
<dbReference type="GO" id="GO:0005694">
    <property type="term" value="C:chromosome"/>
    <property type="evidence" value="ECO:0007669"/>
    <property type="project" value="UniProtKB-SubCell"/>
</dbReference>
<comment type="similarity">
    <text evidence="2 10">Belongs to the SSRP1 family.</text>
</comment>
<comment type="subcellular location">
    <subcellularLocation>
        <location evidence="10">Nucleus</location>
    </subcellularLocation>
    <subcellularLocation>
        <location evidence="10">Chromosome</location>
    </subcellularLocation>
</comment>
<evidence type="ECO:0000256" key="2">
    <source>
        <dbReference type="ARBA" id="ARBA00010060"/>
    </source>
</evidence>
<evidence type="ECO:0000256" key="8">
    <source>
        <dbReference type="ARBA" id="ARBA00023204"/>
    </source>
</evidence>
<evidence type="ECO:0000256" key="1">
    <source>
        <dbReference type="ARBA" id="ARBA00006159"/>
    </source>
</evidence>
<keyword evidence="9 10" id="KW-0539">Nucleus</keyword>
<dbReference type="GO" id="GO:0006281">
    <property type="term" value="P:DNA repair"/>
    <property type="evidence" value="ECO:0007669"/>
    <property type="project" value="UniProtKB-KW"/>
</dbReference>
<dbReference type="Gene3D" id="2.30.29.30">
    <property type="entry name" value="Pleckstrin-homology domain (PH domain)/Phosphotyrosine-binding domain (PTB)"/>
    <property type="match status" value="1"/>
</dbReference>
<feature type="compositionally biased region" description="Acidic residues" evidence="11">
    <location>
        <begin position="433"/>
        <end position="443"/>
    </location>
</feature>
<reference evidence="15" key="1">
    <citation type="journal article" date="2019" name="Nat. Commun.">
        <title>Expansion of phycobilisome linker gene families in mesophilic red algae.</title>
        <authorList>
            <person name="Lee J."/>
            <person name="Kim D."/>
            <person name="Bhattacharya D."/>
            <person name="Yoon H.S."/>
        </authorList>
    </citation>
    <scope>NUCLEOTIDE SEQUENCE [LARGE SCALE GENOMIC DNA]</scope>
    <source>
        <strain evidence="15">CCMP 1328</strain>
    </source>
</reference>
<dbReference type="PANTHER" id="PTHR45849:SF3">
    <property type="entry name" value="HISTONE CHAPERONE RTT106"/>
    <property type="match status" value="1"/>
</dbReference>
<sequence length="494" mass="55543">MAATRWISRGAVSLRTVPELLVGTRFGAGAPAAAGVRVERQEPGRTQIKRHAWLAAVGAETNGGNAGKFQVRGNSCRASEFVGRGINLTAQTHKRNMSKSAQSASIIETSIDAEISGTDRERSDPDSKAEGKKGGYMAPKGQLPDINVPKPDLKVWMDPDIPMAIFQDVQILKQRGFFEFTFFPDRFRIYTRKQTIDLEIPYSDVKGIIGFPSIKTGHLDRVRVFISLKKSIKMRGQLYNYLIPCFVVHRKLSVKMLNVKAEELVANYGSHLPKVIQGSWWAVFTSVMKHMIWKDAELPKSVYCMDPVKPVAAVMRKNEGHLYFCEACFIWVKKPPLIIWFEDIEVVNFLLNKPVNKPGSLLAKKPRMKGGLTMIVTLKDSTEWEFFDILVTETKRLQNHLARRGVEVIPVREDQIAGTKKSKQKKKNKTVGEGDEMSSDSDSDYFSSDSESDDTESEQYAIDASSLQQPLKKSRGDEENLSFAELARRVPREP</sequence>
<comment type="similarity">
    <text evidence="1">Belongs to the RTT106 family.</text>
</comment>
<dbReference type="InterPro" id="IPR000969">
    <property type="entry name" value="SSRP1/POB3"/>
</dbReference>
<keyword evidence="8 10" id="KW-0234">DNA repair</keyword>
<evidence type="ECO:0000256" key="10">
    <source>
        <dbReference type="RuleBase" id="RU364013"/>
    </source>
</evidence>
<evidence type="ECO:0000256" key="4">
    <source>
        <dbReference type="ARBA" id="ARBA00022705"/>
    </source>
</evidence>
<protein>
    <recommendedName>
        <fullName evidence="10">FACT complex subunit SSRP1</fullName>
    </recommendedName>
</protein>
<evidence type="ECO:0000256" key="9">
    <source>
        <dbReference type="ARBA" id="ARBA00023242"/>
    </source>
</evidence>
<keyword evidence="3 10" id="KW-0158">Chromosome</keyword>
<comment type="function">
    <text evidence="10">Component of the FACT complex, a general chromatin factor that acts to reorganize nucleosomes. The FACT complex is involved in multiple processes that require DNA as a template such as mRNA elongation, DNA replication and DNA repair. During transcription elongation the FACT complex acts as a histone chaperone that both destabilizes and restores nucleosomal structure. It facilitates the passage of RNA polymerase II and transcription by promoting the dissociation of one histone H2A-H2B dimer from the nucleosome, then subsequently promotes the reestablishment of the nucleosome following the passage of RNA polymerase II.</text>
</comment>
<dbReference type="GO" id="GO:0003677">
    <property type="term" value="F:DNA binding"/>
    <property type="evidence" value="ECO:0007669"/>
    <property type="project" value="InterPro"/>
</dbReference>
<accession>A0A5J4Z3Y0</accession>
<keyword evidence="5 10" id="KW-0227">DNA damage</keyword>
<keyword evidence="15" id="KW-1185">Reference proteome</keyword>
<dbReference type="InterPro" id="IPR013719">
    <property type="entry name" value="RTT106/SPT16-like_middle_dom"/>
</dbReference>
<evidence type="ECO:0000313" key="14">
    <source>
        <dbReference type="EMBL" id="KAA8497852.1"/>
    </source>
</evidence>
<feature type="compositionally biased region" description="Basic residues" evidence="11">
    <location>
        <begin position="420"/>
        <end position="429"/>
    </location>
</feature>
<dbReference type="EMBL" id="VRMN01000001">
    <property type="protein sequence ID" value="KAA8497852.1"/>
    <property type="molecule type" value="Genomic_DNA"/>
</dbReference>
<evidence type="ECO:0000256" key="11">
    <source>
        <dbReference type="SAM" id="MobiDB-lite"/>
    </source>
</evidence>
<dbReference type="Proteomes" id="UP000324585">
    <property type="component" value="Unassembled WGS sequence"/>
</dbReference>